<sequence length="309" mass="33096">MGKSETGRIRGTILASITALLVLSGCADEVTVTYGDGTASGDALTILVGDEGYRDVLEHVSAHGLADGVEIELVDATDDANRQLAEGHADLVYFQTQPAFLQDRATNSLDTLSVVSEVNVAPYALYSAKWSGIEETDDWVNAGLVEDRVTGTNLPHGATVALADTVTGFARGLYLLQTSNLITLDREFGGLDAQDLAVSEANILESQRHLSIRRLDLANFAADAYRNYDAVVLDPRTAASIGLIPERDALKVEPGPNNPYARVLVAPSRLAGDPRVSALGRALEGEEVADYLEQKYRGAYVSVHVPRDK</sequence>
<name>A0AA47ABU8_RHORH</name>
<dbReference type="EMBL" id="CP083974">
    <property type="protein sequence ID" value="UZF46701.1"/>
    <property type="molecule type" value="Genomic_DNA"/>
</dbReference>
<proteinExistence type="inferred from homology"/>
<keyword evidence="5" id="KW-0564">Palmitate</keyword>
<evidence type="ECO:0000313" key="7">
    <source>
        <dbReference type="EMBL" id="UZF46701.1"/>
    </source>
</evidence>
<evidence type="ECO:0000256" key="2">
    <source>
        <dbReference type="ARBA" id="ARBA00008973"/>
    </source>
</evidence>
<dbReference type="Pfam" id="PF03180">
    <property type="entry name" value="Lipoprotein_9"/>
    <property type="match status" value="2"/>
</dbReference>
<gene>
    <name evidence="7" type="ORF">KUM34_008550</name>
</gene>
<dbReference type="SUPFAM" id="SSF53850">
    <property type="entry name" value="Periplasmic binding protein-like II"/>
    <property type="match status" value="1"/>
</dbReference>
<evidence type="ECO:0000256" key="3">
    <source>
        <dbReference type="ARBA" id="ARBA00022729"/>
    </source>
</evidence>
<evidence type="ECO:0000256" key="1">
    <source>
        <dbReference type="ARBA" id="ARBA00004635"/>
    </source>
</evidence>
<protein>
    <submittedName>
        <fullName evidence="7">ABC transporter substrate-binding protein</fullName>
    </submittedName>
</protein>
<evidence type="ECO:0000256" key="4">
    <source>
        <dbReference type="ARBA" id="ARBA00023136"/>
    </source>
</evidence>
<comment type="similarity">
    <text evidence="2">Belongs to the NlpA lipoprotein family.</text>
</comment>
<dbReference type="InterPro" id="IPR004872">
    <property type="entry name" value="Lipoprotein_NlpA"/>
</dbReference>
<dbReference type="PROSITE" id="PS51257">
    <property type="entry name" value="PROKAR_LIPOPROTEIN"/>
    <property type="match status" value="1"/>
</dbReference>
<keyword evidence="6" id="KW-0449">Lipoprotein</keyword>
<organism evidence="7 8">
    <name type="scientific">Rhodococcus rhodochrous</name>
    <dbReference type="NCBI Taxonomy" id="1829"/>
    <lineage>
        <taxon>Bacteria</taxon>
        <taxon>Bacillati</taxon>
        <taxon>Actinomycetota</taxon>
        <taxon>Actinomycetes</taxon>
        <taxon>Mycobacteriales</taxon>
        <taxon>Nocardiaceae</taxon>
        <taxon>Rhodococcus</taxon>
    </lineage>
</organism>
<dbReference type="Gene3D" id="3.40.190.10">
    <property type="entry name" value="Periplasmic binding protein-like II"/>
    <property type="match status" value="2"/>
</dbReference>
<comment type="subcellular location">
    <subcellularLocation>
        <location evidence="1">Membrane</location>
        <topology evidence="1">Lipid-anchor</topology>
    </subcellularLocation>
</comment>
<keyword evidence="4" id="KW-0472">Membrane</keyword>
<dbReference type="PANTHER" id="PTHR30429">
    <property type="entry name" value="D-METHIONINE-BINDING LIPOPROTEIN METQ"/>
    <property type="match status" value="1"/>
</dbReference>
<evidence type="ECO:0000256" key="5">
    <source>
        <dbReference type="ARBA" id="ARBA00023139"/>
    </source>
</evidence>
<dbReference type="Proteomes" id="UP001162740">
    <property type="component" value="Chromosome"/>
</dbReference>
<dbReference type="PANTHER" id="PTHR30429:SF0">
    <property type="entry name" value="METHIONINE-BINDING LIPOPROTEIN METQ"/>
    <property type="match status" value="1"/>
</dbReference>
<dbReference type="RefSeq" id="WP_229581896.1">
    <property type="nucleotide sequence ID" value="NZ_CP083974.1"/>
</dbReference>
<evidence type="ECO:0000256" key="6">
    <source>
        <dbReference type="ARBA" id="ARBA00023288"/>
    </source>
</evidence>
<evidence type="ECO:0000313" key="8">
    <source>
        <dbReference type="Proteomes" id="UP001162740"/>
    </source>
</evidence>
<keyword evidence="3" id="KW-0732">Signal</keyword>
<reference evidence="7 8" key="1">
    <citation type="journal article" date="2021" name="Front. Microbiol.">
        <title>Bacterial Transformation of Aromatic Monomers in Softwood Black Liquor.</title>
        <authorList>
            <person name="Navas L.E."/>
            <person name="Dexter G."/>
            <person name="Liu J."/>
            <person name="Levy-Booth D."/>
            <person name="Cho M."/>
            <person name="Jang S.K."/>
            <person name="Mansfield S.D."/>
            <person name="Renneckar S."/>
            <person name="Mohn W.W."/>
            <person name="Eltis L.D."/>
        </authorList>
    </citation>
    <scope>NUCLEOTIDE SEQUENCE [LARGE SCALE GENOMIC DNA]</scope>
    <source>
        <strain evidence="7 8">GD02</strain>
    </source>
</reference>
<dbReference type="GO" id="GO:0016020">
    <property type="term" value="C:membrane"/>
    <property type="evidence" value="ECO:0007669"/>
    <property type="project" value="UniProtKB-SubCell"/>
</dbReference>
<dbReference type="AlphaFoldDB" id="A0AA47ABU8"/>
<accession>A0AA47ABU8</accession>